<dbReference type="Gene3D" id="1.20.1260.10">
    <property type="match status" value="1"/>
</dbReference>
<dbReference type="EMBL" id="JBHUMA010000006">
    <property type="protein sequence ID" value="MFD2599630.1"/>
    <property type="molecule type" value="Genomic_DNA"/>
</dbReference>
<evidence type="ECO:0000313" key="2">
    <source>
        <dbReference type="EMBL" id="MFD2599630.1"/>
    </source>
</evidence>
<dbReference type="Proteomes" id="UP001597393">
    <property type="component" value="Unassembled WGS sequence"/>
</dbReference>
<feature type="region of interest" description="Disordered" evidence="1">
    <location>
        <begin position="66"/>
        <end position="90"/>
    </location>
</feature>
<protein>
    <submittedName>
        <fullName evidence="2">Uncharacterized protein</fullName>
    </submittedName>
</protein>
<dbReference type="InterPro" id="IPR012347">
    <property type="entry name" value="Ferritin-like"/>
</dbReference>
<name>A0ABW5NL83_9SPHI</name>
<evidence type="ECO:0000256" key="1">
    <source>
        <dbReference type="SAM" id="MobiDB-lite"/>
    </source>
</evidence>
<evidence type="ECO:0000313" key="3">
    <source>
        <dbReference type="Proteomes" id="UP001597393"/>
    </source>
</evidence>
<reference evidence="3" key="1">
    <citation type="journal article" date="2019" name="Int. J. Syst. Evol. Microbiol.">
        <title>The Global Catalogue of Microorganisms (GCM) 10K type strain sequencing project: providing services to taxonomists for standard genome sequencing and annotation.</title>
        <authorList>
            <consortium name="The Broad Institute Genomics Platform"/>
            <consortium name="The Broad Institute Genome Sequencing Center for Infectious Disease"/>
            <person name="Wu L."/>
            <person name="Ma J."/>
        </authorList>
    </citation>
    <scope>NUCLEOTIDE SEQUENCE [LARGE SCALE GENOMIC DNA]</scope>
    <source>
        <strain evidence="3">KCTC 42248</strain>
    </source>
</reference>
<keyword evidence="3" id="KW-1185">Reference proteome</keyword>
<dbReference type="RefSeq" id="WP_380869756.1">
    <property type="nucleotide sequence ID" value="NZ_JBHUMA010000006.1"/>
</dbReference>
<comment type="caution">
    <text evidence="2">The sequence shown here is derived from an EMBL/GenBank/DDBJ whole genome shotgun (WGS) entry which is preliminary data.</text>
</comment>
<proteinExistence type="predicted"/>
<feature type="compositionally biased region" description="Polar residues" evidence="1">
    <location>
        <begin position="70"/>
        <end position="83"/>
    </location>
</feature>
<gene>
    <name evidence="2" type="ORF">ACFSQ3_11760</name>
</gene>
<sequence>MQYSNQECVELLQSLIEGNRNRISLLSDAIRYLDKDVDKLIIADLENRIQQSQQFKAQLTPLVVREGDNETTANAGDENSNQAAKRAGQKSESTKSTIIASCIAVEEDLIQRYDEIKHCNEIIDEQIHSLVSSQEESIKASFDKLITYQTDM</sequence>
<accession>A0ABW5NL83</accession>
<organism evidence="2 3">
    <name type="scientific">Sphingobacterium corticis</name>
    <dbReference type="NCBI Taxonomy" id="1812823"/>
    <lineage>
        <taxon>Bacteria</taxon>
        <taxon>Pseudomonadati</taxon>
        <taxon>Bacteroidota</taxon>
        <taxon>Sphingobacteriia</taxon>
        <taxon>Sphingobacteriales</taxon>
        <taxon>Sphingobacteriaceae</taxon>
        <taxon>Sphingobacterium</taxon>
    </lineage>
</organism>